<evidence type="ECO:0000313" key="5">
    <source>
        <dbReference type="EMBL" id="CAG5929470.1"/>
    </source>
</evidence>
<feature type="compositionally biased region" description="Basic and acidic residues" evidence="3">
    <location>
        <begin position="243"/>
        <end position="252"/>
    </location>
</feature>
<feature type="compositionally biased region" description="Basic and acidic residues" evidence="3">
    <location>
        <begin position="74"/>
        <end position="83"/>
    </location>
</feature>
<dbReference type="SMART" id="SM00612">
    <property type="entry name" value="Kelch"/>
    <property type="match status" value="5"/>
</dbReference>
<dbReference type="EMBL" id="CAJRST010014446">
    <property type="protein sequence ID" value="CAG5929470.1"/>
    <property type="molecule type" value="Genomic_DNA"/>
</dbReference>
<dbReference type="Gene3D" id="1.25.40.420">
    <property type="match status" value="1"/>
</dbReference>
<evidence type="ECO:0000313" key="6">
    <source>
        <dbReference type="Proteomes" id="UP000677803"/>
    </source>
</evidence>
<dbReference type="PANTHER" id="PTHR45632">
    <property type="entry name" value="LD33804P"/>
    <property type="match status" value="1"/>
</dbReference>
<feature type="compositionally biased region" description="Basic and acidic residues" evidence="3">
    <location>
        <begin position="96"/>
        <end position="111"/>
    </location>
</feature>
<dbReference type="Gene3D" id="3.30.710.10">
    <property type="entry name" value="Potassium Channel Kv1.1, Chain A"/>
    <property type="match status" value="2"/>
</dbReference>
<dbReference type="SUPFAM" id="SSF54695">
    <property type="entry name" value="POZ domain"/>
    <property type="match status" value="2"/>
</dbReference>
<keyword evidence="2" id="KW-0677">Repeat</keyword>
<evidence type="ECO:0000256" key="2">
    <source>
        <dbReference type="ARBA" id="ARBA00022737"/>
    </source>
</evidence>
<protein>
    <submittedName>
        <fullName evidence="5">(Atlantic silverside) hypothetical protein</fullName>
    </submittedName>
</protein>
<feature type="compositionally biased region" description="Basic and acidic residues" evidence="3">
    <location>
        <begin position="268"/>
        <end position="281"/>
    </location>
</feature>
<dbReference type="Proteomes" id="UP000677803">
    <property type="component" value="Unassembled WGS sequence"/>
</dbReference>
<feature type="compositionally biased region" description="Basic and acidic residues" evidence="3">
    <location>
        <begin position="217"/>
        <end position="234"/>
    </location>
</feature>
<sequence length="1087" mass="124452">MDETAALFDGMAVAHPCHQKEWNEWKRKMENRRRRQWRERVRHWADAVEDHEEKEDEEGKEGEDSDSSEEDECEKGKRTKEIEKEDSDEEGQGGYCEERLEGKLKAEQDRDTIDEDDGLEMQKPEEDEGQEDVEREMVEEEDGEVCEAQKIETYDDGLNSRADSELDEEEQIDLEGENDSMRETEENEDSQVDMRQIGAEKHSQDDDSEGEQQMEQSRCHFQRELQDHTSREYLAENIQNHSTQEDAKCKEDDFSDSGQSVNSEDSETESKNEEEKQHNETQDNDSEELEGNDNKNLKSYSVLFEAWTMQDRNEKDGGEKVTDNDETVKNSWVTQKEFQDDCENFLEGFSEAECSTDEEEEKENDEEDDIKIYCKDDYPTKIFQTLNEFKDSAILTDLTLNADDGKSFCVHSPVLAAVSSLICKNLCRSKMENNQRVRQWSLSFGPDLQQVGLGAIVEFAYTGFISCLNKDNMEQIKAAGQILGAPRVLELCVWEEEQLMKAARSKREEMMSAQQQLTISLQFIKHLWMDKVGCDVILEAAGGWLHVHRVVLAASSDYFRGMFTLGMKESHQLCVSLPLLLASELEVLICSSYSGTLPINWTNVFEITTTALQLQYQPALSLCFNFLLREINPKTCLDVISFAQAYEIRHLLEFADDFVLRQFQKVACTSKFKDLPAKQLLKYLSSHSLCVPSELVVFSAVVAWIQAKPRTRLGLAKDLMKKVYFPLMTFKEFQEVRSHDIWSDNSLTELYEAVFENFCSSDTAQHSRIYLPKESLVLTGGDHISEDLSNRSISREVWFGNSLRNHEGIKKAMEWRRLGEMPEAARFTHEVAVLHGQLYVFGGKKYYGTYDTLNSVHRYDPHRNNWEALSEMQEKRCSFSVAILDGKIYAIGGLCEPDHIESVESYCPNTNTWSFTWPLDLPLSGHVAKVAQEQIFISGGRNGDYLCLSSMFRYQPDMGSTYMANMSNPRALHCMESLGDCLYVAGGITTHDNMIVIDQLTCEMYNPTQDSWTCLAPLPLPHVGAGSAILEGKFYVLGGYSQENYSDTKLVHRYDATTNKWENMGKMPGPNNDLRACVLCLPQHVRL</sequence>
<name>A0A8S4BA45_9TELE</name>
<dbReference type="PROSITE" id="PS50097">
    <property type="entry name" value="BTB"/>
    <property type="match status" value="2"/>
</dbReference>
<dbReference type="InterPro" id="IPR011333">
    <property type="entry name" value="SKP1/BTB/POZ_sf"/>
</dbReference>
<dbReference type="Pfam" id="PF24981">
    <property type="entry name" value="Beta-prop_ATRN-LZTR1"/>
    <property type="match status" value="1"/>
</dbReference>
<dbReference type="SMART" id="SM00225">
    <property type="entry name" value="BTB"/>
    <property type="match status" value="2"/>
</dbReference>
<dbReference type="Pfam" id="PF00651">
    <property type="entry name" value="BTB"/>
    <property type="match status" value="1"/>
</dbReference>
<accession>A0A8S4BA45</accession>
<feature type="region of interest" description="Disordered" evidence="3">
    <location>
        <begin position="34"/>
        <end position="296"/>
    </location>
</feature>
<evidence type="ECO:0000256" key="3">
    <source>
        <dbReference type="SAM" id="MobiDB-lite"/>
    </source>
</evidence>
<feature type="compositionally biased region" description="Acidic residues" evidence="3">
    <location>
        <begin position="112"/>
        <end position="145"/>
    </location>
</feature>
<dbReference type="PANTHER" id="PTHR45632:SF14">
    <property type="entry name" value="KELCH-LIKE PROTEIN 33"/>
    <property type="match status" value="1"/>
</dbReference>
<dbReference type="InterPro" id="IPR006652">
    <property type="entry name" value="Kelch_1"/>
</dbReference>
<gene>
    <name evidence="5" type="ORF">MMEN_LOCUS13096</name>
</gene>
<dbReference type="SMART" id="SM00875">
    <property type="entry name" value="BACK"/>
    <property type="match status" value="1"/>
</dbReference>
<dbReference type="Pfam" id="PF21536">
    <property type="entry name" value="BTB_KLHL33"/>
    <property type="match status" value="1"/>
</dbReference>
<dbReference type="SUPFAM" id="SSF117281">
    <property type="entry name" value="Kelch motif"/>
    <property type="match status" value="1"/>
</dbReference>
<reference evidence="5" key="1">
    <citation type="submission" date="2021-05" db="EMBL/GenBank/DDBJ databases">
        <authorList>
            <person name="Tigano A."/>
        </authorList>
    </citation>
    <scope>NUCLEOTIDE SEQUENCE</scope>
</reference>
<keyword evidence="1" id="KW-0880">Kelch repeat</keyword>
<feature type="compositionally biased region" description="Basic and acidic residues" evidence="3">
    <location>
        <begin position="38"/>
        <end position="48"/>
    </location>
</feature>
<feature type="domain" description="BTB" evidence="4">
    <location>
        <begin position="396"/>
        <end position="469"/>
    </location>
</feature>
<dbReference type="AlphaFoldDB" id="A0A8S4BA45"/>
<dbReference type="InterPro" id="IPR015915">
    <property type="entry name" value="Kelch-typ_b-propeller"/>
</dbReference>
<dbReference type="InterPro" id="IPR011705">
    <property type="entry name" value="BACK"/>
</dbReference>
<evidence type="ECO:0000256" key="1">
    <source>
        <dbReference type="ARBA" id="ARBA00022441"/>
    </source>
</evidence>
<comment type="caution">
    <text evidence="5">The sequence shown here is derived from an EMBL/GenBank/DDBJ whole genome shotgun (WGS) entry which is preliminary data.</text>
</comment>
<dbReference type="Pfam" id="PF07707">
    <property type="entry name" value="BACK"/>
    <property type="match status" value="1"/>
</dbReference>
<feature type="domain" description="BTB" evidence="4">
    <location>
        <begin position="534"/>
        <end position="601"/>
    </location>
</feature>
<feature type="compositionally biased region" description="Basic and acidic residues" evidence="3">
    <location>
        <begin position="311"/>
        <end position="328"/>
    </location>
</feature>
<evidence type="ECO:0000259" key="4">
    <source>
        <dbReference type="PROSITE" id="PS50097"/>
    </source>
</evidence>
<dbReference type="OrthoDB" id="45365at2759"/>
<organism evidence="5 6">
    <name type="scientific">Menidia menidia</name>
    <name type="common">Atlantic silverside</name>
    <dbReference type="NCBI Taxonomy" id="238744"/>
    <lineage>
        <taxon>Eukaryota</taxon>
        <taxon>Metazoa</taxon>
        <taxon>Chordata</taxon>
        <taxon>Craniata</taxon>
        <taxon>Vertebrata</taxon>
        <taxon>Euteleostomi</taxon>
        <taxon>Actinopterygii</taxon>
        <taxon>Neopterygii</taxon>
        <taxon>Teleostei</taxon>
        <taxon>Neoteleostei</taxon>
        <taxon>Acanthomorphata</taxon>
        <taxon>Ovalentaria</taxon>
        <taxon>Atherinomorphae</taxon>
        <taxon>Atheriniformes</taxon>
        <taxon>Atherinopsidae</taxon>
        <taxon>Menidiinae</taxon>
        <taxon>Menidia</taxon>
    </lineage>
</organism>
<dbReference type="Gene3D" id="2.120.10.80">
    <property type="entry name" value="Kelch-type beta propeller"/>
    <property type="match status" value="1"/>
</dbReference>
<dbReference type="InterPro" id="IPR056737">
    <property type="entry name" value="Beta-prop_ATRN-MKLN-like"/>
</dbReference>
<feature type="compositionally biased region" description="Acidic residues" evidence="3">
    <location>
        <begin position="49"/>
        <end position="73"/>
    </location>
</feature>
<feature type="compositionally biased region" description="Acidic residues" evidence="3">
    <location>
        <begin position="165"/>
        <end position="178"/>
    </location>
</feature>
<feature type="compositionally biased region" description="Acidic residues" evidence="3">
    <location>
        <begin position="282"/>
        <end position="291"/>
    </location>
</feature>
<feature type="region of interest" description="Disordered" evidence="3">
    <location>
        <begin position="309"/>
        <end position="328"/>
    </location>
</feature>
<proteinExistence type="predicted"/>
<dbReference type="InterPro" id="IPR000210">
    <property type="entry name" value="BTB/POZ_dom"/>
</dbReference>
<keyword evidence="6" id="KW-1185">Reference proteome</keyword>